<reference evidence="1" key="2">
    <citation type="submission" date="2015-06" db="EMBL/GenBank/DDBJ databases">
        <title>Environmentally co-occuring mercury resistance plasmids are genetically and phenotypically diverse and confer variable context-dependent fitness effects.</title>
        <authorList>
            <person name="Hall J.P.J."/>
            <person name="Harrison E."/>
            <person name="Lilley A.K."/>
            <person name="Paterson S."/>
            <person name="Spiers A.J."/>
            <person name="Brockhurst M.A."/>
        </authorList>
    </citation>
    <scope>NUCLEOTIDE SEQUENCE [LARGE SCALE GENOMIC DNA]</scope>
    <source>
        <strain evidence="1">SBW25</strain>
        <plasmid evidence="1">pQBR57</plasmid>
    </source>
</reference>
<name>A0A0G4E530_PSEFS</name>
<dbReference type="AlphaFoldDB" id="A0A0G4E530"/>
<reference evidence="1" key="1">
    <citation type="submission" date="2014-12" db="EMBL/GenBank/DDBJ databases">
        <authorList>
            <person name="Hall J."/>
        </authorList>
    </citation>
    <scope>NUCLEOTIDE SEQUENCE [LARGE SCALE GENOMIC DNA]</scope>
    <source>
        <strain evidence="1">SBW25</strain>
        <plasmid evidence="1">pQBR57</plasmid>
    </source>
</reference>
<dbReference type="RefSeq" id="WP_192963492.1">
    <property type="nucleotide sequence ID" value="NZ_LN713926.1"/>
</dbReference>
<geneLocation type="plasmid" evidence="1">
    <name>pQBR57</name>
</geneLocation>
<keyword evidence="1" id="KW-0614">Plasmid</keyword>
<organism evidence="1">
    <name type="scientific">Pseudomonas fluorescens (strain SBW25)</name>
    <dbReference type="NCBI Taxonomy" id="216595"/>
    <lineage>
        <taxon>Bacteria</taxon>
        <taxon>Pseudomonadati</taxon>
        <taxon>Pseudomonadota</taxon>
        <taxon>Gammaproteobacteria</taxon>
        <taxon>Pseudomonadales</taxon>
        <taxon>Pseudomonadaceae</taxon>
        <taxon>Pseudomonas</taxon>
    </lineage>
</organism>
<protein>
    <submittedName>
        <fullName evidence="1">Uncharacterized protein</fullName>
    </submittedName>
</protein>
<accession>A0A0G4E530</accession>
<evidence type="ECO:0000313" key="1">
    <source>
        <dbReference type="EMBL" id="CEK42335.1"/>
    </source>
</evidence>
<dbReference type="EMBL" id="LN713926">
    <property type="protein sequence ID" value="CEK42335.1"/>
    <property type="molecule type" value="Genomic_DNA"/>
</dbReference>
<gene>
    <name evidence="1" type="ORF">PQBR57_0382</name>
</gene>
<sequence length="88" mass="9932">MPKKLTLAEHLRDEMLERNTRCAWAGDPDLCISAYQRSAGRVVHPLNKIKAVLDAARRSELFKHDGYIRACDASGTREILHPTFALKS</sequence>
<proteinExistence type="predicted"/>